<evidence type="ECO:0000313" key="10">
    <source>
        <dbReference type="EMBL" id="OGG84808.1"/>
    </source>
</evidence>
<evidence type="ECO:0000313" key="11">
    <source>
        <dbReference type="Proteomes" id="UP000177325"/>
    </source>
</evidence>
<evidence type="ECO:0000256" key="7">
    <source>
        <dbReference type="SAM" id="Phobius"/>
    </source>
</evidence>
<evidence type="ECO:0000256" key="4">
    <source>
        <dbReference type="ARBA" id="ARBA00022692"/>
    </source>
</evidence>
<evidence type="ECO:0000256" key="5">
    <source>
        <dbReference type="ARBA" id="ARBA00022989"/>
    </source>
</evidence>
<dbReference type="Proteomes" id="UP000177325">
    <property type="component" value="Unassembled WGS sequence"/>
</dbReference>
<protein>
    <recommendedName>
        <fullName evidence="12">Prepilin peptidase</fullName>
    </recommendedName>
</protein>
<feature type="transmembrane region" description="Helical" evidence="7">
    <location>
        <begin position="157"/>
        <end position="176"/>
    </location>
</feature>
<evidence type="ECO:0000256" key="1">
    <source>
        <dbReference type="ARBA" id="ARBA00004651"/>
    </source>
</evidence>
<dbReference type="InterPro" id="IPR010627">
    <property type="entry name" value="Prepilin_pept_A24_N"/>
</dbReference>
<keyword evidence="3" id="KW-1003">Cell membrane</keyword>
<dbReference type="PANTHER" id="PTHR30487">
    <property type="entry name" value="TYPE 4 PREPILIN-LIKE PROTEINS LEADER PEPTIDE-PROCESSING ENZYME"/>
    <property type="match status" value="1"/>
</dbReference>
<keyword evidence="4 7" id="KW-0812">Transmembrane</keyword>
<feature type="transmembrane region" description="Helical" evidence="7">
    <location>
        <begin position="132"/>
        <end position="151"/>
    </location>
</feature>
<dbReference type="InterPro" id="IPR050882">
    <property type="entry name" value="Prepilin_peptidase/N-MTase"/>
</dbReference>
<evidence type="ECO:0000259" key="8">
    <source>
        <dbReference type="Pfam" id="PF01478"/>
    </source>
</evidence>
<dbReference type="Pfam" id="PF01478">
    <property type="entry name" value="Peptidase_A24"/>
    <property type="match status" value="1"/>
</dbReference>
<accession>A0A1F6FG30</accession>
<evidence type="ECO:0000256" key="6">
    <source>
        <dbReference type="ARBA" id="ARBA00023136"/>
    </source>
</evidence>
<dbReference type="GO" id="GO:0006465">
    <property type="term" value="P:signal peptide processing"/>
    <property type="evidence" value="ECO:0007669"/>
    <property type="project" value="TreeGrafter"/>
</dbReference>
<comment type="caution">
    <text evidence="10">The sequence shown here is derived from an EMBL/GenBank/DDBJ whole genome shotgun (WGS) entry which is preliminary data.</text>
</comment>
<sequence>MFYFTALPFGLFVTIFFVFGVIIGSFLNVYLYRLHTGKSLMGSSHCLSCGSPLKAYELVPLLSYLALRGRCRKCNSHIPKRYILVELLTGLLFVGVALVAADILSLLHLLFFVSVLVVIAVYDIYHFVIPDELVGALAVSAMTYKFYLMIVGYPVQAFWFDVAAALLASLFLMSLWRFSKGTWIGFGDVKLVIPLALWVGYQSAFSMVVMAFWIGAAVGILSIVSYKLYRRGQPHLRLLPQELTMKSAIPFAPFLILGYLTVLFFGIDVISLLSYVP</sequence>
<evidence type="ECO:0000256" key="3">
    <source>
        <dbReference type="ARBA" id="ARBA00022475"/>
    </source>
</evidence>
<reference evidence="10 11" key="1">
    <citation type="journal article" date="2016" name="Nat. Commun.">
        <title>Thousands of microbial genomes shed light on interconnected biogeochemical processes in an aquifer system.</title>
        <authorList>
            <person name="Anantharaman K."/>
            <person name="Brown C.T."/>
            <person name="Hug L.A."/>
            <person name="Sharon I."/>
            <person name="Castelle C.J."/>
            <person name="Probst A.J."/>
            <person name="Thomas B.C."/>
            <person name="Singh A."/>
            <person name="Wilkins M.J."/>
            <person name="Karaoz U."/>
            <person name="Brodie E.L."/>
            <person name="Williams K.H."/>
            <person name="Hubbard S.S."/>
            <person name="Banfield J.F."/>
        </authorList>
    </citation>
    <scope>NUCLEOTIDE SEQUENCE [LARGE SCALE GENOMIC DNA]</scope>
</reference>
<feature type="transmembrane region" description="Helical" evidence="7">
    <location>
        <begin position="207"/>
        <end position="229"/>
    </location>
</feature>
<dbReference type="EMBL" id="MFMM01000001">
    <property type="protein sequence ID" value="OGG84808.1"/>
    <property type="molecule type" value="Genomic_DNA"/>
</dbReference>
<evidence type="ECO:0008006" key="12">
    <source>
        <dbReference type="Google" id="ProtNLM"/>
    </source>
</evidence>
<comment type="subcellular location">
    <subcellularLocation>
        <location evidence="1">Cell membrane</location>
        <topology evidence="1">Multi-pass membrane protein</topology>
    </subcellularLocation>
</comment>
<feature type="domain" description="Prepilin type IV endopeptidase peptidase" evidence="8">
    <location>
        <begin position="110"/>
        <end position="220"/>
    </location>
</feature>
<keyword evidence="5 7" id="KW-1133">Transmembrane helix</keyword>
<feature type="transmembrane region" description="Helical" evidence="7">
    <location>
        <begin position="106"/>
        <end position="125"/>
    </location>
</feature>
<feature type="transmembrane region" description="Helical" evidence="7">
    <location>
        <begin position="82"/>
        <end position="100"/>
    </location>
</feature>
<dbReference type="InterPro" id="IPR000045">
    <property type="entry name" value="Prepilin_IV_endopep_pep"/>
</dbReference>
<dbReference type="PANTHER" id="PTHR30487:SF0">
    <property type="entry name" value="PREPILIN LEADER PEPTIDASE_N-METHYLTRANSFERASE-RELATED"/>
    <property type="match status" value="1"/>
</dbReference>
<dbReference type="GO" id="GO:0005886">
    <property type="term" value="C:plasma membrane"/>
    <property type="evidence" value="ECO:0007669"/>
    <property type="project" value="UniProtKB-SubCell"/>
</dbReference>
<dbReference type="STRING" id="1798525.A3G90_01865"/>
<feature type="transmembrane region" description="Helical" evidence="7">
    <location>
        <begin position="183"/>
        <end position="201"/>
    </location>
</feature>
<gene>
    <name evidence="10" type="ORF">A3G90_01865</name>
</gene>
<comment type="similarity">
    <text evidence="2">Belongs to the peptidase A24 family.</text>
</comment>
<name>A0A1F6FG30_9BACT</name>
<proteinExistence type="inferred from homology"/>
<feature type="transmembrane region" description="Helical" evidence="7">
    <location>
        <begin position="6"/>
        <end position="31"/>
    </location>
</feature>
<keyword evidence="6 7" id="KW-0472">Membrane</keyword>
<feature type="domain" description="Prepilin peptidase A24 N-terminal" evidence="9">
    <location>
        <begin position="18"/>
        <end position="98"/>
    </location>
</feature>
<evidence type="ECO:0000256" key="2">
    <source>
        <dbReference type="ARBA" id="ARBA00005801"/>
    </source>
</evidence>
<dbReference type="AlphaFoldDB" id="A0A1F6FG30"/>
<organism evidence="10 11">
    <name type="scientific">Candidatus Kaiserbacteria bacterium RIFCSPLOWO2_12_FULL_45_26</name>
    <dbReference type="NCBI Taxonomy" id="1798525"/>
    <lineage>
        <taxon>Bacteria</taxon>
        <taxon>Candidatus Kaiseribacteriota</taxon>
    </lineage>
</organism>
<dbReference type="Pfam" id="PF06750">
    <property type="entry name" value="A24_N_bact"/>
    <property type="match status" value="1"/>
</dbReference>
<feature type="transmembrane region" description="Helical" evidence="7">
    <location>
        <begin position="250"/>
        <end position="276"/>
    </location>
</feature>
<dbReference type="Gene3D" id="1.20.120.1220">
    <property type="match status" value="1"/>
</dbReference>
<dbReference type="GO" id="GO:0004190">
    <property type="term" value="F:aspartic-type endopeptidase activity"/>
    <property type="evidence" value="ECO:0007669"/>
    <property type="project" value="InterPro"/>
</dbReference>
<evidence type="ECO:0000259" key="9">
    <source>
        <dbReference type="Pfam" id="PF06750"/>
    </source>
</evidence>